<gene>
    <name evidence="2" type="ORF">MRATA1EN1_LOCUS25991</name>
</gene>
<evidence type="ECO:0000313" key="2">
    <source>
        <dbReference type="EMBL" id="CAI9177029.1"/>
    </source>
</evidence>
<feature type="compositionally biased region" description="Basic and acidic residues" evidence="1">
    <location>
        <begin position="134"/>
        <end position="145"/>
    </location>
</feature>
<feature type="compositionally biased region" description="Pro residues" evidence="1">
    <location>
        <begin position="80"/>
        <end position="89"/>
    </location>
</feature>
<protein>
    <submittedName>
        <fullName evidence="2">Uncharacterized protein</fullName>
    </submittedName>
</protein>
<name>A0ABN8ZZ84_RANTA</name>
<proteinExistence type="predicted"/>
<reference evidence="2" key="1">
    <citation type="submission" date="2023-04" db="EMBL/GenBank/DDBJ databases">
        <authorList>
            <consortium name="ELIXIR-Norway"/>
        </authorList>
    </citation>
    <scope>NUCLEOTIDE SEQUENCE [LARGE SCALE GENOMIC DNA]</scope>
</reference>
<feature type="region of interest" description="Disordered" evidence="1">
    <location>
        <begin position="69"/>
        <end position="253"/>
    </location>
</feature>
<organism evidence="2 3">
    <name type="scientific">Rangifer tarandus platyrhynchus</name>
    <name type="common">Svalbard reindeer</name>
    <dbReference type="NCBI Taxonomy" id="3082113"/>
    <lineage>
        <taxon>Eukaryota</taxon>
        <taxon>Metazoa</taxon>
        <taxon>Chordata</taxon>
        <taxon>Craniata</taxon>
        <taxon>Vertebrata</taxon>
        <taxon>Euteleostomi</taxon>
        <taxon>Mammalia</taxon>
        <taxon>Eutheria</taxon>
        <taxon>Laurasiatheria</taxon>
        <taxon>Artiodactyla</taxon>
        <taxon>Ruminantia</taxon>
        <taxon>Pecora</taxon>
        <taxon>Cervidae</taxon>
        <taxon>Odocoileinae</taxon>
        <taxon>Rangifer</taxon>
    </lineage>
</organism>
<keyword evidence="3" id="KW-1185">Reference proteome</keyword>
<evidence type="ECO:0000313" key="3">
    <source>
        <dbReference type="Proteomes" id="UP001176941"/>
    </source>
</evidence>
<accession>A0ABN8ZZ84</accession>
<evidence type="ECO:0000256" key="1">
    <source>
        <dbReference type="SAM" id="MobiDB-lite"/>
    </source>
</evidence>
<feature type="compositionally biased region" description="Basic and acidic residues" evidence="1">
    <location>
        <begin position="154"/>
        <end position="172"/>
    </location>
</feature>
<dbReference type="Proteomes" id="UP001176941">
    <property type="component" value="Chromosome 6"/>
</dbReference>
<sequence>MGGAMAGDPPLLTSEALSGNSSEVFKRVLVRCGFKPAVRAAGSPERRLLVKWRRERHCGPALQLRAFVSWPGHTHAPPKSVRPPPPPRTQPGREVTGQVRPGPRLTPKPALRSQAGRAPPGAGGARVSPQPTRPEPRGRPEDRVVRWAAARPRLRPEPEPAQKEGKPEDKSPKGRPSPACRAEGGPEGGASLESHLDHGPRGQRWECSSQLTPIGPSRLRNRSPENSRWTRSSAPSPAPRRQVLGVPCGPPGLRVARAARKARLEGRDGRGGGGN</sequence>
<dbReference type="EMBL" id="OX459942">
    <property type="protein sequence ID" value="CAI9177029.1"/>
    <property type="molecule type" value="Genomic_DNA"/>
</dbReference>
<feature type="compositionally biased region" description="Polar residues" evidence="1">
    <location>
        <begin position="224"/>
        <end position="235"/>
    </location>
</feature>
<feature type="compositionally biased region" description="Basic and acidic residues" evidence="1">
    <location>
        <begin position="194"/>
        <end position="204"/>
    </location>
</feature>